<dbReference type="AlphaFoldDB" id="A0A1X7HLZ4"/>
<organism evidence="3 4">
    <name type="scientific">Azospirillum oryzae</name>
    <dbReference type="NCBI Taxonomy" id="286727"/>
    <lineage>
        <taxon>Bacteria</taxon>
        <taxon>Pseudomonadati</taxon>
        <taxon>Pseudomonadota</taxon>
        <taxon>Alphaproteobacteria</taxon>
        <taxon>Rhodospirillales</taxon>
        <taxon>Azospirillaceae</taxon>
        <taxon>Azospirillum</taxon>
    </lineage>
</organism>
<name>A0A1X7HLZ4_9PROT</name>
<gene>
    <name evidence="3" type="ORF">SAMN02982917_6588</name>
</gene>
<evidence type="ECO:0000256" key="1">
    <source>
        <dbReference type="PROSITE-ProRule" id="PRU01076"/>
    </source>
</evidence>
<evidence type="ECO:0000259" key="2">
    <source>
        <dbReference type="PROSITE" id="PS51740"/>
    </source>
</evidence>
<protein>
    <submittedName>
        <fullName evidence="3">Transcriptional regulator, AbrB family</fullName>
    </submittedName>
</protein>
<dbReference type="RefSeq" id="WP_085091420.1">
    <property type="nucleotide sequence ID" value="NZ_FXAK01000009.1"/>
</dbReference>
<sequence length="78" mass="8490">MATTLTTKGQVTIPKPIRDRLGIGPGSAVEFEVAEDGRVILRPADRKLPARSRFERLRGRATAGLSTDQIMALTRGED</sequence>
<dbReference type="Pfam" id="PF04014">
    <property type="entry name" value="MazE_antitoxin"/>
    <property type="match status" value="1"/>
</dbReference>
<dbReference type="PROSITE" id="PS51740">
    <property type="entry name" value="SPOVT_ABRB"/>
    <property type="match status" value="1"/>
</dbReference>
<reference evidence="3 4" key="1">
    <citation type="submission" date="2017-04" db="EMBL/GenBank/DDBJ databases">
        <authorList>
            <person name="Afonso C.L."/>
            <person name="Miller P.J."/>
            <person name="Scott M.A."/>
            <person name="Spackman E."/>
            <person name="Goraichik I."/>
            <person name="Dimitrov K.M."/>
            <person name="Suarez D.L."/>
            <person name="Swayne D.E."/>
        </authorList>
    </citation>
    <scope>NUCLEOTIDE SEQUENCE [LARGE SCALE GENOMIC DNA]</scope>
    <source>
        <strain evidence="3 4">A2P</strain>
    </source>
</reference>
<dbReference type="OrthoDB" id="9809003at2"/>
<dbReference type="InterPro" id="IPR007159">
    <property type="entry name" value="SpoVT-AbrB_dom"/>
</dbReference>
<dbReference type="Proteomes" id="UP000192936">
    <property type="component" value="Unassembled WGS sequence"/>
</dbReference>
<dbReference type="SUPFAM" id="SSF89447">
    <property type="entry name" value="AbrB/MazE/MraZ-like"/>
    <property type="match status" value="1"/>
</dbReference>
<accession>A0A1X7HLZ4</accession>
<dbReference type="GO" id="GO:0003677">
    <property type="term" value="F:DNA binding"/>
    <property type="evidence" value="ECO:0007669"/>
    <property type="project" value="UniProtKB-UniRule"/>
</dbReference>
<dbReference type="STRING" id="286727.SAMN02982917_6588"/>
<dbReference type="EMBL" id="FXAK01000009">
    <property type="protein sequence ID" value="SMF89031.1"/>
    <property type="molecule type" value="Genomic_DNA"/>
</dbReference>
<evidence type="ECO:0000313" key="3">
    <source>
        <dbReference type="EMBL" id="SMF89031.1"/>
    </source>
</evidence>
<dbReference type="SMART" id="SM00966">
    <property type="entry name" value="SpoVT_AbrB"/>
    <property type="match status" value="1"/>
</dbReference>
<proteinExistence type="predicted"/>
<feature type="domain" description="SpoVT-AbrB" evidence="2">
    <location>
        <begin position="1"/>
        <end position="46"/>
    </location>
</feature>
<evidence type="ECO:0000313" key="4">
    <source>
        <dbReference type="Proteomes" id="UP000192936"/>
    </source>
</evidence>
<dbReference type="InterPro" id="IPR037914">
    <property type="entry name" value="SpoVT-AbrB_sf"/>
</dbReference>
<keyword evidence="1" id="KW-0238">DNA-binding</keyword>
<dbReference type="Gene3D" id="2.10.260.10">
    <property type="match status" value="1"/>
</dbReference>
<dbReference type="NCBIfam" id="TIGR01439">
    <property type="entry name" value="lp_hng_hel_AbrB"/>
    <property type="match status" value="1"/>
</dbReference>